<gene>
    <name evidence="1" type="ORF">Patl1_02761</name>
</gene>
<dbReference type="Proteomes" id="UP001164250">
    <property type="component" value="Chromosome 1"/>
</dbReference>
<comment type="caution">
    <text evidence="1">The sequence shown here is derived from an EMBL/GenBank/DDBJ whole genome shotgun (WGS) entry which is preliminary data.</text>
</comment>
<name>A0ACC1C788_9ROSI</name>
<accession>A0ACC1C788</accession>
<reference evidence="2" key="1">
    <citation type="journal article" date="2023" name="G3 (Bethesda)">
        <title>Genome assembly and association tests identify interacting loci associated with vigor, precocity, and sex in interspecific pistachio rootstocks.</title>
        <authorList>
            <person name="Palmer W."/>
            <person name="Jacygrad E."/>
            <person name="Sagayaradj S."/>
            <person name="Cavanaugh K."/>
            <person name="Han R."/>
            <person name="Bertier L."/>
            <person name="Beede B."/>
            <person name="Kafkas S."/>
            <person name="Golino D."/>
            <person name="Preece J."/>
            <person name="Michelmore R."/>
        </authorList>
    </citation>
    <scope>NUCLEOTIDE SEQUENCE [LARGE SCALE GENOMIC DNA]</scope>
</reference>
<protein>
    <submittedName>
        <fullName evidence="1">Uncharacterized protein</fullName>
    </submittedName>
</protein>
<dbReference type="EMBL" id="CM047897">
    <property type="protein sequence ID" value="KAJ0111431.1"/>
    <property type="molecule type" value="Genomic_DNA"/>
</dbReference>
<sequence>MERAEKTKIMFAVTESKRHGYPHPSAISRRAVFWTLEKIVRYNTSGFHLSFIHVHSPAATCTQLEKNNSNGDALLQYFINRCNSLEIDSEAINRAGLNVSKIICKEAKRKNADLLVVGGIARQRTGLDLWKRIFSAEVIEHCVGHAKCPVLTYRRSEDDNNEDEIDYDRVAGGQRQD</sequence>
<evidence type="ECO:0000313" key="1">
    <source>
        <dbReference type="EMBL" id="KAJ0111431.1"/>
    </source>
</evidence>
<keyword evidence="2" id="KW-1185">Reference proteome</keyword>
<evidence type="ECO:0000313" key="2">
    <source>
        <dbReference type="Proteomes" id="UP001164250"/>
    </source>
</evidence>
<proteinExistence type="predicted"/>
<organism evidence="1 2">
    <name type="scientific">Pistacia atlantica</name>
    <dbReference type="NCBI Taxonomy" id="434234"/>
    <lineage>
        <taxon>Eukaryota</taxon>
        <taxon>Viridiplantae</taxon>
        <taxon>Streptophyta</taxon>
        <taxon>Embryophyta</taxon>
        <taxon>Tracheophyta</taxon>
        <taxon>Spermatophyta</taxon>
        <taxon>Magnoliopsida</taxon>
        <taxon>eudicotyledons</taxon>
        <taxon>Gunneridae</taxon>
        <taxon>Pentapetalae</taxon>
        <taxon>rosids</taxon>
        <taxon>malvids</taxon>
        <taxon>Sapindales</taxon>
        <taxon>Anacardiaceae</taxon>
        <taxon>Pistacia</taxon>
    </lineage>
</organism>